<gene>
    <name evidence="1" type="ORF">SY86_03545</name>
</gene>
<evidence type="ECO:0000313" key="1">
    <source>
        <dbReference type="EMBL" id="KKF37725.1"/>
    </source>
</evidence>
<keyword evidence="2" id="KW-1185">Reference proteome</keyword>
<dbReference type="AlphaFoldDB" id="A0A0M2KEA5"/>
<evidence type="ECO:0000313" key="2">
    <source>
        <dbReference type="Proteomes" id="UP000033924"/>
    </source>
</evidence>
<organism evidence="1 2">
    <name type="scientific">Erwinia tracheiphila</name>
    <dbReference type="NCBI Taxonomy" id="65700"/>
    <lineage>
        <taxon>Bacteria</taxon>
        <taxon>Pseudomonadati</taxon>
        <taxon>Pseudomonadota</taxon>
        <taxon>Gammaproteobacteria</taxon>
        <taxon>Enterobacterales</taxon>
        <taxon>Erwiniaceae</taxon>
        <taxon>Erwinia</taxon>
    </lineage>
</organism>
<name>A0A0M2KEA5_9GAMM</name>
<reference evidence="1 2" key="1">
    <citation type="submission" date="2015-01" db="EMBL/GenBank/DDBJ databases">
        <title>Erwinia tracheiphila.</title>
        <authorList>
            <person name="Shapiro L.R."/>
        </authorList>
    </citation>
    <scope>NUCLEOTIDE SEQUENCE [LARGE SCALE GENOMIC DNA]</scope>
    <source>
        <strain evidence="1 2">BuffGH</strain>
    </source>
</reference>
<accession>A0A0M2KEA5</accession>
<dbReference type="PATRIC" id="fig|65700.7.peg.894"/>
<sequence>MHERLNDLSRRIESRTTLTTTGYQFAMARVNNPQKLDANSGITMRRAQQYIQCAKKRFPQNTLASLAALQHDSIYRTSDGKLKGGIEMNMQQLTESLEKCRKTGFANCDMQALEMGLHIKHCLGINDFTIYSNKALSHNYVVIKPGELFHRGAIVDSWSGHGVFELSLKNKLVFMHKENNLAVNHTMHAWIDEYGKDFVID</sequence>
<comment type="caution">
    <text evidence="1">The sequence shown here is derived from an EMBL/GenBank/DDBJ whole genome shotgun (WGS) entry which is preliminary data.</text>
</comment>
<dbReference type="Proteomes" id="UP000033924">
    <property type="component" value="Unassembled WGS sequence"/>
</dbReference>
<proteinExistence type="predicted"/>
<protein>
    <submittedName>
        <fullName evidence="1">Type III effector</fullName>
    </submittedName>
</protein>
<dbReference type="EMBL" id="JXNU01000003">
    <property type="protein sequence ID" value="KKF37725.1"/>
    <property type="molecule type" value="Genomic_DNA"/>
</dbReference>